<accession>A0A368ZHE9</accession>
<evidence type="ECO:0000313" key="4">
    <source>
        <dbReference type="Proteomes" id="UP000253506"/>
    </source>
</evidence>
<evidence type="ECO:0000259" key="2">
    <source>
        <dbReference type="PROSITE" id="PS51898"/>
    </source>
</evidence>
<dbReference type="EMBL" id="QPJQ01000051">
    <property type="protein sequence ID" value="RCW93192.1"/>
    <property type="molecule type" value="Genomic_DNA"/>
</dbReference>
<dbReference type="RefSeq" id="WP_114413688.1">
    <property type="nucleotide sequence ID" value="NZ_QPJQ01000051.1"/>
</dbReference>
<evidence type="ECO:0000313" key="3">
    <source>
        <dbReference type="EMBL" id="RCW93192.1"/>
    </source>
</evidence>
<dbReference type="GO" id="GO:0015074">
    <property type="term" value="P:DNA integration"/>
    <property type="evidence" value="ECO:0007669"/>
    <property type="project" value="InterPro"/>
</dbReference>
<dbReference type="CDD" id="cd00397">
    <property type="entry name" value="DNA_BRE_C"/>
    <property type="match status" value="1"/>
</dbReference>
<dbReference type="GO" id="GO:0006310">
    <property type="term" value="P:DNA recombination"/>
    <property type="evidence" value="ECO:0007669"/>
    <property type="project" value="UniProtKB-KW"/>
</dbReference>
<proteinExistence type="predicted"/>
<evidence type="ECO:0000256" key="1">
    <source>
        <dbReference type="ARBA" id="ARBA00023172"/>
    </source>
</evidence>
<dbReference type="GO" id="GO:0003677">
    <property type="term" value="F:DNA binding"/>
    <property type="evidence" value="ECO:0007669"/>
    <property type="project" value="InterPro"/>
</dbReference>
<dbReference type="Proteomes" id="UP000253506">
    <property type="component" value="Unassembled WGS sequence"/>
</dbReference>
<dbReference type="AlphaFoldDB" id="A0A368ZHE9"/>
<dbReference type="Gene3D" id="1.10.443.10">
    <property type="entry name" value="Intergrase catalytic core"/>
    <property type="match status" value="1"/>
</dbReference>
<reference evidence="3 4" key="1">
    <citation type="submission" date="2018-07" db="EMBL/GenBank/DDBJ databases">
        <title>Genomic Encyclopedia of Type Strains, Phase III (KMG-III): the genomes of soil and plant-associated and newly described type strains.</title>
        <authorList>
            <person name="Whitman W."/>
        </authorList>
    </citation>
    <scope>NUCLEOTIDE SEQUENCE [LARGE SCALE GENOMIC DNA]</scope>
    <source>
        <strain evidence="3 4">CECT 7731</strain>
    </source>
</reference>
<sequence length="1068" mass="122634">MSEEQVVKSDLSWRAEITEERWSIFKKFELEIDDAEKHYFEYFMTWLAEDESTDSRAIINGYSRFKKRKKLNSNKLFNRFINTCNLDVEGIIRSSKVLRALVVYLKKSGELDSDVSLPALTQKMHREAGRLTPIRFNRYVALYKDVVSALSESLKQPNCTNDVKRGQILLSSVLYGGLLSVEGLYGLLINSSKRPFTISGQKIWPLDLTSCKYFYSESRLWYPDILTETLLLKNQLTEIEIKTGQKREMRKKITSLIQAVFSNLPTSVKKSLTINKVNLSTLLNVVSVHYEQFVPAFVVRYCQREFISHSLKPSALNRLAGYCVLDDSSGNDDLAVKSTWAPSDQYLSFSNETLLMNNTSEQEEDDQAASWTWVEKNIKQSDSKESLEHDISALLKGNTELEPVQRLVLMWGIHLATVGSIDFTNLKPKRISFMMRSIGSRLSGLVQKDDMTLYSAEDLEGLYEELLSTISSMGLKRKLASMLDRFQKYLENHHYVDAIDSREVFGIQNSPLPVDANILLVDEYLNVLETLKGIDELDLSPDMNVIIRLMFILGYRCGLRQSEGLKLRVGDIQGDENCYLIVRPHQYRRLKTNNAKRYFELRHFLSHDELLLFKNWLSKRRRELASEESSSPFLFSCLSKGDNCINPDLVFPVIHSVMRTVCEDESLRYHNLRHSFATLTLLKLLKDESCQLPIFEHHPETHSWLANNVAFKQYLYASQAPTRKHLYTLSMLMGHASPETTLEHYIHCMDYIARVAIEKRIKPTPQMLSDASGNSLTTVYRWLHGGADEYRYNLCRQHEPCLKQPKILFFSAAIPNFRLNIVTNNTARKIENCRKVLFKLIQSPAAGIDKKKQYNLLSEQFSVGVLDIEKWERNSLSLLDLDKSKFTSDSVKHCSKRINLGHYQNETLPLPAKPRNIEIDQDAYIKVVDDLATMAEKDFDRLQLLLKAFAKHTQKRNYLFRFTDIASAEPVIDALTSLTSDDVSISFTLLHGKKQSDSNVKRVCIPHWRMGLKLSKKLVFNTALANSDAKAGEFGWLGVNLVNAKTDKAIEGLRYVFAMMYVLETMIV</sequence>
<keyword evidence="1" id="KW-0233">DNA recombination</keyword>
<feature type="domain" description="Tyr recombinase" evidence="2">
    <location>
        <begin position="520"/>
        <end position="759"/>
    </location>
</feature>
<dbReference type="InterPro" id="IPR002104">
    <property type="entry name" value="Integrase_catalytic"/>
</dbReference>
<protein>
    <submittedName>
        <fullName evidence="3">Phage integrase family protein</fullName>
    </submittedName>
</protein>
<comment type="caution">
    <text evidence="3">The sequence shown here is derived from an EMBL/GenBank/DDBJ whole genome shotgun (WGS) entry which is preliminary data.</text>
</comment>
<organism evidence="3 4">
    <name type="scientific">Marinomonas foliarum</name>
    <dbReference type="NCBI Taxonomy" id="491950"/>
    <lineage>
        <taxon>Bacteria</taxon>
        <taxon>Pseudomonadati</taxon>
        <taxon>Pseudomonadota</taxon>
        <taxon>Gammaproteobacteria</taxon>
        <taxon>Oceanospirillales</taxon>
        <taxon>Oceanospirillaceae</taxon>
        <taxon>Marinomonas</taxon>
    </lineage>
</organism>
<dbReference type="InterPro" id="IPR013762">
    <property type="entry name" value="Integrase-like_cat_sf"/>
</dbReference>
<dbReference type="SUPFAM" id="SSF56349">
    <property type="entry name" value="DNA breaking-rejoining enzymes"/>
    <property type="match status" value="1"/>
</dbReference>
<dbReference type="Pfam" id="PF00589">
    <property type="entry name" value="Phage_integrase"/>
    <property type="match status" value="1"/>
</dbReference>
<dbReference type="InterPro" id="IPR011010">
    <property type="entry name" value="DNA_brk_join_enz"/>
</dbReference>
<name>A0A368ZHE9_9GAMM</name>
<dbReference type="OrthoDB" id="9157643at2"/>
<gene>
    <name evidence="3" type="ORF">DFP77_15115</name>
</gene>
<dbReference type="PROSITE" id="PS51898">
    <property type="entry name" value="TYR_RECOMBINASE"/>
    <property type="match status" value="1"/>
</dbReference>